<dbReference type="InterPro" id="IPR011067">
    <property type="entry name" value="Plasmid_toxin/cell-grow_inhib"/>
</dbReference>
<dbReference type="RefSeq" id="WP_301131487.1">
    <property type="nucleotide sequence ID" value="NZ_JAUHPW010000002.1"/>
</dbReference>
<dbReference type="Gene3D" id="2.30.30.110">
    <property type="match status" value="1"/>
</dbReference>
<dbReference type="EC" id="3.1.-.-" evidence="3"/>
<dbReference type="Pfam" id="PF02452">
    <property type="entry name" value="PemK_toxin"/>
    <property type="match status" value="1"/>
</dbReference>
<keyword evidence="3 4" id="KW-0378">Hydrolase</keyword>
<dbReference type="SUPFAM" id="SSF50118">
    <property type="entry name" value="Cell growth inhibitor/plasmid maintenance toxic component"/>
    <property type="match status" value="1"/>
</dbReference>
<comment type="caution">
    <text evidence="4">The sequence shown here is derived from an EMBL/GenBank/DDBJ whole genome shotgun (WGS) entry which is preliminary data.</text>
</comment>
<dbReference type="PANTHER" id="PTHR33988:SF2">
    <property type="entry name" value="ENDORIBONUCLEASE MAZF"/>
    <property type="match status" value="1"/>
</dbReference>
<dbReference type="EMBL" id="JAUHPW010000002">
    <property type="protein sequence ID" value="MDN4475032.1"/>
    <property type="molecule type" value="Genomic_DNA"/>
</dbReference>
<dbReference type="InterPro" id="IPR003477">
    <property type="entry name" value="PemK-like"/>
</dbReference>
<reference evidence="4" key="1">
    <citation type="submission" date="2023-06" db="EMBL/GenBank/DDBJ databases">
        <title>Sysu t00192.</title>
        <authorList>
            <person name="Gao L."/>
            <person name="Fang B.-Z."/>
            <person name="Li W.-J."/>
        </authorList>
    </citation>
    <scope>NUCLEOTIDE SEQUENCE</scope>
    <source>
        <strain evidence="4">SYSU T00192</strain>
    </source>
</reference>
<gene>
    <name evidence="4" type="ORF">QQX09_04070</name>
</gene>
<evidence type="ECO:0000256" key="3">
    <source>
        <dbReference type="PIRNR" id="PIRNR033490"/>
    </source>
</evidence>
<organism evidence="4 5">
    <name type="scientific">Demequina litoralis</name>
    <dbReference type="NCBI Taxonomy" id="3051660"/>
    <lineage>
        <taxon>Bacteria</taxon>
        <taxon>Bacillati</taxon>
        <taxon>Actinomycetota</taxon>
        <taxon>Actinomycetes</taxon>
        <taxon>Micrococcales</taxon>
        <taxon>Demequinaceae</taxon>
        <taxon>Demequina</taxon>
    </lineage>
</organism>
<keyword evidence="2" id="KW-1277">Toxin-antitoxin system</keyword>
<dbReference type="PIRSF" id="PIRSF033490">
    <property type="entry name" value="MazF"/>
    <property type="match status" value="1"/>
</dbReference>
<comment type="similarity">
    <text evidence="1 3">Belongs to the PemK/MazF family.</text>
</comment>
<protein>
    <recommendedName>
        <fullName evidence="3">mRNA interferase</fullName>
        <ecNumber evidence="3">3.1.-.-</ecNumber>
    </recommendedName>
</protein>
<evidence type="ECO:0000313" key="5">
    <source>
        <dbReference type="Proteomes" id="UP001172728"/>
    </source>
</evidence>
<keyword evidence="3" id="KW-0255">Endonuclease</keyword>
<proteinExistence type="inferred from homology"/>
<comment type="function">
    <text evidence="3">Toxic component of a type II toxin-antitoxin (TA) system.</text>
</comment>
<dbReference type="GO" id="GO:0016787">
    <property type="term" value="F:hydrolase activity"/>
    <property type="evidence" value="ECO:0007669"/>
    <property type="project" value="UniProtKB-KW"/>
</dbReference>
<evidence type="ECO:0000313" key="4">
    <source>
        <dbReference type="EMBL" id="MDN4475032.1"/>
    </source>
</evidence>
<keyword evidence="5" id="KW-1185">Reference proteome</keyword>
<evidence type="ECO:0000256" key="1">
    <source>
        <dbReference type="ARBA" id="ARBA00007521"/>
    </source>
</evidence>
<accession>A0ABT8G7J1</accession>
<evidence type="ECO:0000256" key="2">
    <source>
        <dbReference type="ARBA" id="ARBA00022649"/>
    </source>
</evidence>
<name>A0ABT8G7J1_9MICO</name>
<dbReference type="PANTHER" id="PTHR33988">
    <property type="entry name" value="ENDORIBONUCLEASE MAZF-RELATED"/>
    <property type="match status" value="1"/>
</dbReference>
<sequence length="117" mass="12381">MSPEPLRRGAVCWADLGPARGSASAHRRPVLVVQADAYNRSRLRTVAVLAITGNTALAELPGNVFLPADVSGLPRDSCVNVTAVTAVDREALDGEVVRLPPHLTDEVDRGLCTFLAP</sequence>
<keyword evidence="3" id="KW-0540">Nuclease</keyword>
<dbReference type="Proteomes" id="UP001172728">
    <property type="component" value="Unassembled WGS sequence"/>
</dbReference>